<proteinExistence type="predicted"/>
<gene>
    <name evidence="3" type="ORF">I206_06000</name>
</gene>
<organism evidence="3">
    <name type="scientific">Kwoniella pini CBS 10737</name>
    <dbReference type="NCBI Taxonomy" id="1296096"/>
    <lineage>
        <taxon>Eukaryota</taxon>
        <taxon>Fungi</taxon>
        <taxon>Dikarya</taxon>
        <taxon>Basidiomycota</taxon>
        <taxon>Agaricomycotina</taxon>
        <taxon>Tremellomycetes</taxon>
        <taxon>Tremellales</taxon>
        <taxon>Cryptococcaceae</taxon>
        <taxon>Kwoniella</taxon>
    </lineage>
</organism>
<reference evidence="3" key="2">
    <citation type="submission" date="2016-07" db="EMBL/GenBank/DDBJ databases">
        <title>Evolution of pathogenesis and genome organization in the Tremellales.</title>
        <authorList>
            <person name="Cuomo C."/>
            <person name="Litvintseva A."/>
            <person name="Heitman J."/>
            <person name="Chen Y."/>
            <person name="Sun S."/>
            <person name="Springer D."/>
            <person name="Dromer F."/>
            <person name="Young S."/>
            <person name="Zeng Q."/>
            <person name="Chapman S."/>
            <person name="Gujja S."/>
            <person name="Saif S."/>
            <person name="Birren B."/>
        </authorList>
    </citation>
    <scope>NUCLEOTIDE SEQUENCE</scope>
    <source>
        <strain evidence="3">CBS 10737</strain>
    </source>
</reference>
<feature type="compositionally biased region" description="Low complexity" evidence="1">
    <location>
        <begin position="44"/>
        <end position="59"/>
    </location>
</feature>
<feature type="region of interest" description="Disordered" evidence="1">
    <location>
        <begin position="42"/>
        <end position="61"/>
    </location>
</feature>
<dbReference type="InterPro" id="IPR007244">
    <property type="entry name" value="Naa35_N"/>
</dbReference>
<dbReference type="EMBL" id="KI894014">
    <property type="protein sequence ID" value="OCF48132.1"/>
    <property type="molecule type" value="Genomic_DNA"/>
</dbReference>
<dbReference type="Pfam" id="PF04112">
    <property type="entry name" value="Mak10"/>
    <property type="match status" value="1"/>
</dbReference>
<evidence type="ECO:0000256" key="1">
    <source>
        <dbReference type="SAM" id="MobiDB-lite"/>
    </source>
</evidence>
<sequence>MQDVTQYFTSLCNELPTGSMVKPPELTMLDAMNAIQMMDHKMDSGSSKLSPSRPPSSYDPDSRICPEGLCWIIDALVSLEIAWYRGATLCQSVYTALLYHNPQHLAGPSRYPSDDQMSNFIYLVLRAYTLLYCKTIDLVYTELAKGNVRDGEDCWLDHYGVPVRMNDPTGDLVSLANEALQWLESDNCQMDPYWREQTINRLLCRRNWAIYLDNEGMSSNWCHSLLRVMRVAANSIDVVEKPSVTGLTAFDSSMPSYLRQNMPLPAFHLPQPEESWQNMRSMLDGLVDAESVREQGSWEKWELLLRGIGWSQVLHNPVSRSLIKSQFDFSCNQLLKCDTYLNDEGVLSTFLSESGLVDSTISAFESASCGQDASANRQIAAWKRLISSHRPSSQTAHDSDVPLQDLRQNGENERPWENISQKAELAALDLELMTQRDEIEIWWWIEQVTRSRIDHCKLSWTRASIWARAWQEVTKAMTIIYLLVSPYEANASLSQAKFRLRHKHCLKPLYLPTGKKVTCGITPHFQDFQAFIQVAKQSPCREDAIKHLQRGINWLDRLPELSETDCSVLRPYLVSFN</sequence>
<dbReference type="STRING" id="1296096.A0A1B9HXY5"/>
<dbReference type="AlphaFoldDB" id="A0A1B9HXY5"/>
<name>A0A1B9HXY5_9TREE</name>
<reference evidence="3" key="1">
    <citation type="submission" date="2013-07" db="EMBL/GenBank/DDBJ databases">
        <title>The Genome Sequence of Cryptococcus pinus CBS10737.</title>
        <authorList>
            <consortium name="The Broad Institute Genome Sequencing Platform"/>
            <person name="Cuomo C."/>
            <person name="Litvintseva A."/>
            <person name="Chen Y."/>
            <person name="Heitman J."/>
            <person name="Sun S."/>
            <person name="Springer D."/>
            <person name="Dromer F."/>
            <person name="Young S.K."/>
            <person name="Zeng Q."/>
            <person name="Gargeya S."/>
            <person name="Fitzgerald M."/>
            <person name="Abouelleil A."/>
            <person name="Alvarado L."/>
            <person name="Berlin A.M."/>
            <person name="Chapman S.B."/>
            <person name="Dewar J."/>
            <person name="Goldberg J."/>
            <person name="Griggs A."/>
            <person name="Gujja S."/>
            <person name="Hansen M."/>
            <person name="Howarth C."/>
            <person name="Imamovic A."/>
            <person name="Larimer J."/>
            <person name="McCowan C."/>
            <person name="Murphy C."/>
            <person name="Pearson M."/>
            <person name="Priest M."/>
            <person name="Roberts A."/>
            <person name="Saif S."/>
            <person name="Shea T."/>
            <person name="Sykes S."/>
            <person name="Wortman J."/>
            <person name="Nusbaum C."/>
            <person name="Birren B."/>
        </authorList>
    </citation>
    <scope>NUCLEOTIDE SEQUENCE [LARGE SCALE GENOMIC DNA]</scope>
    <source>
        <strain evidence="3">CBS 10737</strain>
    </source>
</reference>
<protein>
    <recommendedName>
        <fullName evidence="2">NAA35-like N-terminal domain-containing protein</fullName>
    </recommendedName>
</protein>
<dbReference type="PANTHER" id="PTHR21373:SF0">
    <property type="entry name" value="N-ALPHA-ACETYLTRANSFERASE 35, NATC AUXILIARY SUBUNIT"/>
    <property type="match status" value="1"/>
</dbReference>
<dbReference type="GO" id="GO:0031417">
    <property type="term" value="C:NatC complex"/>
    <property type="evidence" value="ECO:0007669"/>
    <property type="project" value="InterPro"/>
</dbReference>
<evidence type="ECO:0000313" key="3">
    <source>
        <dbReference type="EMBL" id="OCF48132.1"/>
    </source>
</evidence>
<feature type="domain" description="NAA35-like N-terminal" evidence="2">
    <location>
        <begin position="18"/>
        <end position="164"/>
    </location>
</feature>
<accession>A0A1B9HXY5</accession>
<dbReference type="OrthoDB" id="269405at2759"/>
<dbReference type="InterPro" id="IPR057983">
    <property type="entry name" value="NAA35-like_N"/>
</dbReference>
<evidence type="ECO:0000259" key="2">
    <source>
        <dbReference type="Pfam" id="PF04112"/>
    </source>
</evidence>
<dbReference type="PANTHER" id="PTHR21373">
    <property type="entry name" value="GLUCOSE REPRESSIBLE PROTEIN MAK10"/>
    <property type="match status" value="1"/>
</dbReference>